<reference evidence="1" key="1">
    <citation type="journal article" date="2020" name="Stud. Mycol.">
        <title>101 Dothideomycetes genomes: a test case for predicting lifestyles and emergence of pathogens.</title>
        <authorList>
            <person name="Haridas S."/>
            <person name="Albert R."/>
            <person name="Binder M."/>
            <person name="Bloem J."/>
            <person name="Labutti K."/>
            <person name="Salamov A."/>
            <person name="Andreopoulos B."/>
            <person name="Baker S."/>
            <person name="Barry K."/>
            <person name="Bills G."/>
            <person name="Bluhm B."/>
            <person name="Cannon C."/>
            <person name="Castanera R."/>
            <person name="Culley D."/>
            <person name="Daum C."/>
            <person name="Ezra D."/>
            <person name="Gonzalez J."/>
            <person name="Henrissat B."/>
            <person name="Kuo A."/>
            <person name="Liang C."/>
            <person name="Lipzen A."/>
            <person name="Lutzoni F."/>
            <person name="Magnuson J."/>
            <person name="Mondo S."/>
            <person name="Nolan M."/>
            <person name="Ohm R."/>
            <person name="Pangilinan J."/>
            <person name="Park H.-J."/>
            <person name="Ramirez L."/>
            <person name="Alfaro M."/>
            <person name="Sun H."/>
            <person name="Tritt A."/>
            <person name="Yoshinaga Y."/>
            <person name="Zwiers L.-H."/>
            <person name="Turgeon B."/>
            <person name="Goodwin S."/>
            <person name="Spatafora J."/>
            <person name="Crous P."/>
            <person name="Grigoriev I."/>
        </authorList>
    </citation>
    <scope>NUCLEOTIDE SEQUENCE</scope>
    <source>
        <strain evidence="1">CBS 115976</strain>
    </source>
</reference>
<protein>
    <submittedName>
        <fullName evidence="1">Uncharacterized protein</fullName>
    </submittedName>
</protein>
<dbReference type="AlphaFoldDB" id="A0A6A6TWH8"/>
<accession>A0A6A6TWH8</accession>
<sequence>MANKALDSRSSCMGAIALVGNAPFFLSTPWQLMYTPNHSRVGAHLSLDAKVVWIFFKDRIAHEHDIRAVPLSLRALPVQGRGTGQVDDGSKRNDVLPPRCAAMQTCHQRLMSHWLTRLKDICKGNVKTHLAYDMHVLASQMKKRETGARACSSEKKKAA</sequence>
<name>A0A6A6TWH8_9PEZI</name>
<evidence type="ECO:0000313" key="2">
    <source>
        <dbReference type="Proteomes" id="UP000799302"/>
    </source>
</evidence>
<organism evidence="1 2">
    <name type="scientific">Microthyrium microscopicum</name>
    <dbReference type="NCBI Taxonomy" id="703497"/>
    <lineage>
        <taxon>Eukaryota</taxon>
        <taxon>Fungi</taxon>
        <taxon>Dikarya</taxon>
        <taxon>Ascomycota</taxon>
        <taxon>Pezizomycotina</taxon>
        <taxon>Dothideomycetes</taxon>
        <taxon>Dothideomycetes incertae sedis</taxon>
        <taxon>Microthyriales</taxon>
        <taxon>Microthyriaceae</taxon>
        <taxon>Microthyrium</taxon>
    </lineage>
</organism>
<gene>
    <name evidence="1" type="ORF">BT63DRAFT_461234</name>
</gene>
<proteinExistence type="predicted"/>
<keyword evidence="2" id="KW-1185">Reference proteome</keyword>
<dbReference type="EMBL" id="MU004245">
    <property type="protein sequence ID" value="KAF2663507.1"/>
    <property type="molecule type" value="Genomic_DNA"/>
</dbReference>
<evidence type="ECO:0000313" key="1">
    <source>
        <dbReference type="EMBL" id="KAF2663507.1"/>
    </source>
</evidence>
<dbReference type="Proteomes" id="UP000799302">
    <property type="component" value="Unassembled WGS sequence"/>
</dbReference>